<keyword evidence="2" id="KW-1185">Reference proteome</keyword>
<gene>
    <name evidence="1" type="ORF">MEUPH1_LOCUS13188</name>
</gene>
<evidence type="ECO:0008006" key="3">
    <source>
        <dbReference type="Google" id="ProtNLM"/>
    </source>
</evidence>
<organism evidence="1 2">
    <name type="scientific">Macrosiphum euphorbiae</name>
    <name type="common">potato aphid</name>
    <dbReference type="NCBI Taxonomy" id="13131"/>
    <lineage>
        <taxon>Eukaryota</taxon>
        <taxon>Metazoa</taxon>
        <taxon>Ecdysozoa</taxon>
        <taxon>Arthropoda</taxon>
        <taxon>Hexapoda</taxon>
        <taxon>Insecta</taxon>
        <taxon>Pterygota</taxon>
        <taxon>Neoptera</taxon>
        <taxon>Paraneoptera</taxon>
        <taxon>Hemiptera</taxon>
        <taxon>Sternorrhyncha</taxon>
        <taxon>Aphidomorpha</taxon>
        <taxon>Aphidoidea</taxon>
        <taxon>Aphididae</taxon>
        <taxon>Macrosiphini</taxon>
        <taxon>Macrosiphum</taxon>
    </lineage>
</organism>
<name>A0AAV0WP13_9HEMI</name>
<dbReference type="AlphaFoldDB" id="A0AAV0WP13"/>
<evidence type="ECO:0000313" key="1">
    <source>
        <dbReference type="EMBL" id="CAI6357577.1"/>
    </source>
</evidence>
<sequence>MTKVLEIIILIQSKKVISTSIQPDLNAFRLQSTTLYDQSTDESHRPPSLHKNREDRTAAVFLDFEKAFDSVTLRITAKTTPAIRTTIAGQPGIIIYFKQDILGPRRLRLLITKNIDCRLPYYVYRLFCSYHT</sequence>
<dbReference type="EMBL" id="CARXXK010000002">
    <property type="protein sequence ID" value="CAI6357577.1"/>
    <property type="molecule type" value="Genomic_DNA"/>
</dbReference>
<comment type="caution">
    <text evidence="1">The sequence shown here is derived from an EMBL/GenBank/DDBJ whole genome shotgun (WGS) entry which is preliminary data.</text>
</comment>
<evidence type="ECO:0000313" key="2">
    <source>
        <dbReference type="Proteomes" id="UP001160148"/>
    </source>
</evidence>
<accession>A0AAV0WP13</accession>
<protein>
    <recommendedName>
        <fullName evidence="3">Reverse transcriptase domain-containing protein</fullName>
    </recommendedName>
</protein>
<proteinExistence type="predicted"/>
<reference evidence="1 2" key="1">
    <citation type="submission" date="2023-01" db="EMBL/GenBank/DDBJ databases">
        <authorList>
            <person name="Whitehead M."/>
        </authorList>
    </citation>
    <scope>NUCLEOTIDE SEQUENCE [LARGE SCALE GENOMIC DNA]</scope>
</reference>
<dbReference type="Proteomes" id="UP001160148">
    <property type="component" value="Unassembled WGS sequence"/>
</dbReference>